<sequence>ARSCSNHDPKLEVSLVEKAIQNAKKIELWVDHQHLFQTPDMRVRSNGALVDSDSLLSLRLLVPRSDPAEGPSS</sequence>
<reference evidence="1" key="1">
    <citation type="journal article" date="2019" name="Sci. Rep.">
        <title>Draft genome of Tanacetum cinerariifolium, the natural source of mosquito coil.</title>
        <authorList>
            <person name="Yamashiro T."/>
            <person name="Shiraishi A."/>
            <person name="Satake H."/>
            <person name="Nakayama K."/>
        </authorList>
    </citation>
    <scope>NUCLEOTIDE SEQUENCE</scope>
</reference>
<organism evidence="1">
    <name type="scientific">Tanacetum cinerariifolium</name>
    <name type="common">Dalmatian daisy</name>
    <name type="synonym">Chrysanthemum cinerariifolium</name>
    <dbReference type="NCBI Taxonomy" id="118510"/>
    <lineage>
        <taxon>Eukaryota</taxon>
        <taxon>Viridiplantae</taxon>
        <taxon>Streptophyta</taxon>
        <taxon>Embryophyta</taxon>
        <taxon>Tracheophyta</taxon>
        <taxon>Spermatophyta</taxon>
        <taxon>Magnoliopsida</taxon>
        <taxon>eudicotyledons</taxon>
        <taxon>Gunneridae</taxon>
        <taxon>Pentapetalae</taxon>
        <taxon>asterids</taxon>
        <taxon>campanulids</taxon>
        <taxon>Asterales</taxon>
        <taxon>Asteraceae</taxon>
        <taxon>Asteroideae</taxon>
        <taxon>Anthemideae</taxon>
        <taxon>Anthemidinae</taxon>
        <taxon>Tanacetum</taxon>
    </lineage>
</organism>
<protein>
    <submittedName>
        <fullName evidence="1">Uncharacterized protein</fullName>
    </submittedName>
</protein>
<dbReference type="EMBL" id="BKCJ011084409">
    <property type="protein sequence ID" value="GFC82412.1"/>
    <property type="molecule type" value="Genomic_DNA"/>
</dbReference>
<gene>
    <name evidence="1" type="ORF">Tci_854382</name>
</gene>
<feature type="non-terminal residue" evidence="1">
    <location>
        <position position="1"/>
    </location>
</feature>
<proteinExistence type="predicted"/>
<name>A0A699REI6_TANCI</name>
<evidence type="ECO:0000313" key="1">
    <source>
        <dbReference type="EMBL" id="GFC82412.1"/>
    </source>
</evidence>
<comment type="caution">
    <text evidence="1">The sequence shown here is derived from an EMBL/GenBank/DDBJ whole genome shotgun (WGS) entry which is preliminary data.</text>
</comment>
<accession>A0A699REI6</accession>
<dbReference type="AlphaFoldDB" id="A0A699REI6"/>